<evidence type="ECO:0000256" key="1">
    <source>
        <dbReference type="SAM" id="SignalP"/>
    </source>
</evidence>
<keyword evidence="1" id="KW-0732">Signal</keyword>
<proteinExistence type="predicted"/>
<keyword evidence="3" id="KW-1185">Reference proteome</keyword>
<dbReference type="AlphaFoldDB" id="A0A5B8UNY0"/>
<sequence length="214" mass="24636">MILAKACAFGFSFLFFCLTMKAQSKNSPVGEYYLRGVMETASGFTLDSDSSFQFFFSYGALDRYGKGHWRVQNDTLVLDSEAKPLYDFKLLVANKIADDKITVQIKESDASLFRYFHCRLFGNGKMQEGITNEKGIVVFRSQMLDSLELAFEFCPEKKSVFVIKKTLHNHFVFAPEPWLTEVFFQNFRLHFTPEGLEGGHPLSNKSSFRYEKQQ</sequence>
<dbReference type="EMBL" id="CP042433">
    <property type="protein sequence ID" value="QEC57655.1"/>
    <property type="molecule type" value="Genomic_DNA"/>
</dbReference>
<dbReference type="RefSeq" id="WP_146790203.1">
    <property type="nucleotide sequence ID" value="NZ_BAABIO010000003.1"/>
</dbReference>
<dbReference type="KEGG" id="fgg:FSB75_17680"/>
<organism evidence="2 3">
    <name type="scientific">Flavisolibacter ginsenosidimutans</name>
    <dbReference type="NCBI Taxonomy" id="661481"/>
    <lineage>
        <taxon>Bacteria</taxon>
        <taxon>Pseudomonadati</taxon>
        <taxon>Bacteroidota</taxon>
        <taxon>Chitinophagia</taxon>
        <taxon>Chitinophagales</taxon>
        <taxon>Chitinophagaceae</taxon>
        <taxon>Flavisolibacter</taxon>
    </lineage>
</organism>
<dbReference type="OrthoDB" id="9812708at2"/>
<evidence type="ECO:0008006" key="4">
    <source>
        <dbReference type="Google" id="ProtNLM"/>
    </source>
</evidence>
<name>A0A5B8UNY0_9BACT</name>
<dbReference type="Proteomes" id="UP000321204">
    <property type="component" value="Chromosome"/>
</dbReference>
<protein>
    <recommendedName>
        <fullName evidence="4">DUF4450 domain-containing protein</fullName>
    </recommendedName>
</protein>
<feature type="signal peptide" evidence="1">
    <location>
        <begin position="1"/>
        <end position="22"/>
    </location>
</feature>
<reference evidence="2 3" key="1">
    <citation type="journal article" date="2015" name="Int. J. Syst. Evol. Microbiol.">
        <title>Flavisolibacter ginsenosidimutans sp. nov., with ginsenoside-converting activity isolated from soil used for cultivating ginseng.</title>
        <authorList>
            <person name="Zhao Y."/>
            <person name="Liu Q."/>
            <person name="Kang M.S."/>
            <person name="Jin F."/>
            <person name="Yu H."/>
            <person name="Im W.T."/>
        </authorList>
    </citation>
    <scope>NUCLEOTIDE SEQUENCE [LARGE SCALE GENOMIC DNA]</scope>
    <source>
        <strain evidence="2 3">Gsoil 636</strain>
    </source>
</reference>
<evidence type="ECO:0000313" key="3">
    <source>
        <dbReference type="Proteomes" id="UP000321204"/>
    </source>
</evidence>
<accession>A0A5B8UNY0</accession>
<feature type="chain" id="PRO_5022984914" description="DUF4450 domain-containing protein" evidence="1">
    <location>
        <begin position="23"/>
        <end position="214"/>
    </location>
</feature>
<gene>
    <name evidence="2" type="ORF">FSB75_17680</name>
</gene>
<evidence type="ECO:0000313" key="2">
    <source>
        <dbReference type="EMBL" id="QEC57655.1"/>
    </source>
</evidence>